<gene>
    <name evidence="5" type="primary">KRT17</name>
</gene>
<feature type="coiled-coil region" evidence="3">
    <location>
        <begin position="321"/>
        <end position="355"/>
    </location>
</feature>
<feature type="domain" description="IF rod" evidence="4">
    <location>
        <begin position="75"/>
        <end position="384"/>
    </location>
</feature>
<dbReference type="Proteomes" id="UP000265140">
    <property type="component" value="Chromosome 11"/>
</dbReference>
<dbReference type="InterPro" id="IPR039008">
    <property type="entry name" value="IF_rod_dom"/>
</dbReference>
<proteinExistence type="predicted"/>
<name>A0A3P8YH86_ESOLU</name>
<dbReference type="PRINTS" id="PR01248">
    <property type="entry name" value="TYPE1KERATIN"/>
</dbReference>
<keyword evidence="1" id="KW-0403">Intermediate filament</keyword>
<sequence>LISADSINMSFSSSSFRWSSGGSMRAGSMYGGAGGDGVRISSSSASRLFSAAGTCIGEGSDMSGGGVDSPVVGNEKFCMQNLNNRLATYLVKVHALEKANADLELKIHQFLEAKTSPTARDYNSSLVTIGDLQFKDAIRTNGAVRLSVDNATFAAEDFRMKYVTELSIRQSVEEDIAGLRRALEELNMTKKDLGMLTEGLGEELVFLKKKHEVELLAMCSKMSGQVKVEVDAAPQADLSKVMAEIREHYEAVAAMHNRDLEDWFHAKREALNNEVVSQTTVLQTSQPEISEVKRARRSLEIELQSTLSMKSSLENTLAETKNRYSMQLLGYQRQVTSLEEQLQQLRADLERQGQEYRMLLDIKTRLEMEISEYRRLLDGEASRASSSSSATATKVITVVEHVVDGKGLSSTQSSASSFTRH</sequence>
<dbReference type="AlphaFoldDB" id="A0A3P8YH86"/>
<dbReference type="Pfam" id="PF00038">
    <property type="entry name" value="Filament"/>
    <property type="match status" value="1"/>
</dbReference>
<dbReference type="Gene3D" id="1.20.5.1160">
    <property type="entry name" value="Vasodilator-stimulated phosphoprotein"/>
    <property type="match status" value="1"/>
</dbReference>
<reference evidence="5" key="3">
    <citation type="submission" date="2025-08" db="UniProtKB">
        <authorList>
            <consortium name="Ensembl"/>
        </authorList>
    </citation>
    <scope>IDENTIFICATION</scope>
</reference>
<dbReference type="InterPro" id="IPR002957">
    <property type="entry name" value="Keratin_I"/>
</dbReference>
<evidence type="ECO:0000256" key="2">
    <source>
        <dbReference type="ARBA" id="ARBA00023054"/>
    </source>
</evidence>
<evidence type="ECO:0000313" key="6">
    <source>
        <dbReference type="Proteomes" id="UP000265140"/>
    </source>
</evidence>
<dbReference type="SMART" id="SM01391">
    <property type="entry name" value="Filament"/>
    <property type="match status" value="1"/>
</dbReference>
<keyword evidence="6" id="KW-1185">Reference proteome</keyword>
<reference evidence="5" key="4">
    <citation type="submission" date="2025-09" db="UniProtKB">
        <authorList>
            <consortium name="Ensembl"/>
        </authorList>
    </citation>
    <scope>IDENTIFICATION</scope>
</reference>
<dbReference type="PANTHER" id="PTHR23239">
    <property type="entry name" value="INTERMEDIATE FILAMENT"/>
    <property type="match status" value="1"/>
</dbReference>
<evidence type="ECO:0000259" key="4">
    <source>
        <dbReference type="PROSITE" id="PS51842"/>
    </source>
</evidence>
<evidence type="ECO:0000256" key="3">
    <source>
        <dbReference type="SAM" id="Coils"/>
    </source>
</evidence>
<reference evidence="5" key="2">
    <citation type="submission" date="2020-02" db="EMBL/GenBank/DDBJ databases">
        <title>Esox lucius (northern pike) genome, fEsoLuc1, primary haplotype.</title>
        <authorList>
            <person name="Myers G."/>
            <person name="Karagic N."/>
            <person name="Meyer A."/>
            <person name="Pippel M."/>
            <person name="Reichard M."/>
            <person name="Winkler S."/>
            <person name="Tracey A."/>
            <person name="Sims Y."/>
            <person name="Howe K."/>
            <person name="Rhie A."/>
            <person name="Formenti G."/>
            <person name="Durbin R."/>
            <person name="Fedrigo O."/>
            <person name="Jarvis E.D."/>
        </authorList>
    </citation>
    <scope>NUCLEOTIDE SEQUENCE [LARGE SCALE GENOMIC DNA]</scope>
</reference>
<evidence type="ECO:0000313" key="5">
    <source>
        <dbReference type="Ensembl" id="ENSELUP00000015476.3"/>
    </source>
</evidence>
<dbReference type="GO" id="GO:0005882">
    <property type="term" value="C:intermediate filament"/>
    <property type="evidence" value="ECO:0007669"/>
    <property type="project" value="UniProtKB-KW"/>
</dbReference>
<protein>
    <recommendedName>
        <fullName evidence="4">IF rod domain-containing protein</fullName>
    </recommendedName>
</protein>
<dbReference type="GeneTree" id="ENSGT00950000182969"/>
<dbReference type="GO" id="GO:0005198">
    <property type="term" value="F:structural molecule activity"/>
    <property type="evidence" value="ECO:0007669"/>
    <property type="project" value="InterPro"/>
</dbReference>
<dbReference type="Ensembl" id="ENSELUT00000024588.3">
    <property type="protein sequence ID" value="ENSELUP00000015476.3"/>
    <property type="gene ID" value="ENSELUG00000015426.3"/>
</dbReference>
<dbReference type="Gene3D" id="1.20.5.500">
    <property type="entry name" value="Single helix bin"/>
    <property type="match status" value="1"/>
</dbReference>
<feature type="coiled-coil region" evidence="3">
    <location>
        <begin position="79"/>
        <end position="113"/>
    </location>
</feature>
<dbReference type="STRING" id="8010.ENSELUP00000015476"/>
<dbReference type="PANTHER" id="PTHR23239:SF367">
    <property type="entry name" value="KERATIN 15-RELATED"/>
    <property type="match status" value="1"/>
</dbReference>
<reference evidence="6" key="1">
    <citation type="journal article" date="2014" name="PLoS ONE">
        <title>The genome and linkage map of the northern pike (Esox lucius): conserved synteny revealed between the salmonid sister group and the Neoteleostei.</title>
        <authorList>
            <person name="Rondeau E.B."/>
            <person name="Minkley D.R."/>
            <person name="Leong J.S."/>
            <person name="Messmer A.M."/>
            <person name="Jantzen J.R."/>
            <person name="von Schalburg K.R."/>
            <person name="Lemon C."/>
            <person name="Bird N.H."/>
            <person name="Koop B.F."/>
        </authorList>
    </citation>
    <scope>NUCLEOTIDE SEQUENCE</scope>
</reference>
<dbReference type="Bgee" id="ENSELUG00000015426">
    <property type="expression patterns" value="Expressed in digestive tract and 4 other cell types or tissues"/>
</dbReference>
<dbReference type="SUPFAM" id="SSF64593">
    <property type="entry name" value="Intermediate filament protein, coiled coil region"/>
    <property type="match status" value="2"/>
</dbReference>
<dbReference type="FunFam" id="1.20.5.170:FF:000002">
    <property type="entry name" value="Type I keratin KA11"/>
    <property type="match status" value="1"/>
</dbReference>
<keyword evidence="2 3" id="KW-0175">Coiled coil</keyword>
<evidence type="ECO:0000256" key="1">
    <source>
        <dbReference type="ARBA" id="ARBA00022754"/>
    </source>
</evidence>
<dbReference type="Gene3D" id="1.20.5.170">
    <property type="match status" value="1"/>
</dbReference>
<dbReference type="PROSITE" id="PS51842">
    <property type="entry name" value="IF_ROD_2"/>
    <property type="match status" value="1"/>
</dbReference>
<organism evidence="5 6">
    <name type="scientific">Esox lucius</name>
    <name type="common">Northern pike</name>
    <dbReference type="NCBI Taxonomy" id="8010"/>
    <lineage>
        <taxon>Eukaryota</taxon>
        <taxon>Metazoa</taxon>
        <taxon>Chordata</taxon>
        <taxon>Craniata</taxon>
        <taxon>Vertebrata</taxon>
        <taxon>Euteleostomi</taxon>
        <taxon>Actinopterygii</taxon>
        <taxon>Neopterygii</taxon>
        <taxon>Teleostei</taxon>
        <taxon>Protacanthopterygii</taxon>
        <taxon>Esociformes</taxon>
        <taxon>Esocidae</taxon>
        <taxon>Esox</taxon>
    </lineage>
</organism>
<accession>A0A3P8YH86</accession>